<organism evidence="3 4">
    <name type="scientific">Apilactobacillus micheneri</name>
    <dbReference type="NCBI Taxonomy" id="1899430"/>
    <lineage>
        <taxon>Bacteria</taxon>
        <taxon>Bacillati</taxon>
        <taxon>Bacillota</taxon>
        <taxon>Bacilli</taxon>
        <taxon>Lactobacillales</taxon>
        <taxon>Lactobacillaceae</taxon>
        <taxon>Apilactobacillus</taxon>
    </lineage>
</organism>
<evidence type="ECO:0000256" key="1">
    <source>
        <dbReference type="ARBA" id="ARBA00009981"/>
    </source>
</evidence>
<evidence type="ECO:0000313" key="3">
    <source>
        <dbReference type="EMBL" id="TPR43731.1"/>
    </source>
</evidence>
<gene>
    <name evidence="3" type="ORF">DY130_04675</name>
</gene>
<dbReference type="SUPFAM" id="SSF143120">
    <property type="entry name" value="YefM-like"/>
    <property type="match status" value="1"/>
</dbReference>
<protein>
    <recommendedName>
        <fullName evidence="2">Antitoxin</fullName>
    </recommendedName>
</protein>
<comment type="similarity">
    <text evidence="1 2">Belongs to the phD/YefM antitoxin family.</text>
</comment>
<dbReference type="AlphaFoldDB" id="A0A9Q8INU9"/>
<sequence length="92" mass="10573">MAINATSTYNLRKNFKKYADDINKYDDTVLVTGPNNRNVVLISEDQYNSWQETNYLLGNKKNLDAITESLNQLKDNDSKVLTPEEFKAMQHG</sequence>
<dbReference type="EMBL" id="QUBG01000004">
    <property type="protein sequence ID" value="TPR43731.1"/>
    <property type="molecule type" value="Genomic_DNA"/>
</dbReference>
<dbReference type="InterPro" id="IPR006442">
    <property type="entry name" value="Antitoxin_Phd/YefM"/>
</dbReference>
<comment type="caution">
    <text evidence="3">The sequence shown here is derived from an EMBL/GenBank/DDBJ whole genome shotgun (WGS) entry which is preliminary data.</text>
</comment>
<accession>A0A9Q8INU9</accession>
<dbReference type="RefSeq" id="WP_105987845.1">
    <property type="nucleotide sequence ID" value="NZ_QUBF01000004.1"/>
</dbReference>
<proteinExistence type="inferred from homology"/>
<comment type="function">
    <text evidence="2">Antitoxin component of a type II toxin-antitoxin (TA) system.</text>
</comment>
<evidence type="ECO:0000256" key="2">
    <source>
        <dbReference type="RuleBase" id="RU362080"/>
    </source>
</evidence>
<dbReference type="Gene3D" id="3.40.1620.10">
    <property type="entry name" value="YefM-like domain"/>
    <property type="match status" value="1"/>
</dbReference>
<dbReference type="Pfam" id="PF02604">
    <property type="entry name" value="PhdYeFM_antitox"/>
    <property type="match status" value="1"/>
</dbReference>
<reference evidence="3" key="1">
    <citation type="submission" date="2018-08" db="EMBL/GenBank/DDBJ databases">
        <title>Comparative genomics of wild bee and flower associated Lactobacillus reveals potential adaptation to the bee host.</title>
        <authorList>
            <person name="Vuong H.Q."/>
            <person name="Mcfrederick Q.S."/>
        </authorList>
    </citation>
    <scope>NUCLEOTIDE SEQUENCE</scope>
    <source>
        <strain evidence="3">HV_63</strain>
    </source>
</reference>
<dbReference type="InterPro" id="IPR036165">
    <property type="entry name" value="YefM-like_sf"/>
</dbReference>
<dbReference type="PANTHER" id="PTHR33713">
    <property type="entry name" value="ANTITOXIN YAFN-RELATED"/>
    <property type="match status" value="1"/>
</dbReference>
<dbReference type="Proteomes" id="UP000784700">
    <property type="component" value="Unassembled WGS sequence"/>
</dbReference>
<name>A0A9Q8INU9_9LACO</name>
<dbReference type="InterPro" id="IPR051405">
    <property type="entry name" value="phD/YefM_antitoxin"/>
</dbReference>
<evidence type="ECO:0000313" key="4">
    <source>
        <dbReference type="Proteomes" id="UP000784700"/>
    </source>
</evidence>
<dbReference type="PANTHER" id="PTHR33713:SF6">
    <property type="entry name" value="ANTITOXIN YEFM"/>
    <property type="match status" value="1"/>
</dbReference>